<feature type="region of interest" description="Disordered" evidence="1">
    <location>
        <begin position="147"/>
        <end position="171"/>
    </location>
</feature>
<evidence type="ECO:0000313" key="4">
    <source>
        <dbReference type="Proteomes" id="UP001159428"/>
    </source>
</evidence>
<feature type="region of interest" description="Disordered" evidence="1">
    <location>
        <begin position="206"/>
        <end position="227"/>
    </location>
</feature>
<dbReference type="Proteomes" id="UP001159428">
    <property type="component" value="Unassembled WGS sequence"/>
</dbReference>
<gene>
    <name evidence="3" type="ORF">PMEA_00026991</name>
</gene>
<organism evidence="3 4">
    <name type="scientific">Pocillopora meandrina</name>
    <dbReference type="NCBI Taxonomy" id="46732"/>
    <lineage>
        <taxon>Eukaryota</taxon>
        <taxon>Metazoa</taxon>
        <taxon>Cnidaria</taxon>
        <taxon>Anthozoa</taxon>
        <taxon>Hexacorallia</taxon>
        <taxon>Scleractinia</taxon>
        <taxon>Astrocoeniina</taxon>
        <taxon>Pocilloporidae</taxon>
        <taxon>Pocillopora</taxon>
    </lineage>
</organism>
<dbReference type="EMBL" id="CALNXJ010000052">
    <property type="protein sequence ID" value="CAH3153131.1"/>
    <property type="molecule type" value="Genomic_DNA"/>
</dbReference>
<name>A0AAU9XMN2_9CNID</name>
<proteinExistence type="predicted"/>
<accession>A0AAU9XMN2</accession>
<evidence type="ECO:0000256" key="1">
    <source>
        <dbReference type="SAM" id="MobiDB-lite"/>
    </source>
</evidence>
<comment type="caution">
    <text evidence="3">The sequence shown here is derived from an EMBL/GenBank/DDBJ whole genome shotgun (WGS) entry which is preliminary data.</text>
</comment>
<evidence type="ECO:0000313" key="3">
    <source>
        <dbReference type="EMBL" id="CAH3153131.1"/>
    </source>
</evidence>
<reference evidence="3 4" key="1">
    <citation type="submission" date="2022-05" db="EMBL/GenBank/DDBJ databases">
        <authorList>
            <consortium name="Genoscope - CEA"/>
            <person name="William W."/>
        </authorList>
    </citation>
    <scope>NUCLEOTIDE SEQUENCE [LARGE SCALE GENOMIC DNA]</scope>
</reference>
<keyword evidence="2" id="KW-0472">Membrane</keyword>
<dbReference type="AlphaFoldDB" id="A0AAU9XMN2"/>
<protein>
    <submittedName>
        <fullName evidence="3">Uncharacterized protein</fullName>
    </submittedName>
</protein>
<keyword evidence="2" id="KW-0812">Transmembrane</keyword>
<feature type="compositionally biased region" description="Polar residues" evidence="1">
    <location>
        <begin position="155"/>
        <end position="171"/>
    </location>
</feature>
<keyword evidence="2" id="KW-1133">Transmembrane helix</keyword>
<evidence type="ECO:0000256" key="2">
    <source>
        <dbReference type="SAM" id="Phobius"/>
    </source>
</evidence>
<feature type="transmembrane region" description="Helical" evidence="2">
    <location>
        <begin position="177"/>
        <end position="196"/>
    </location>
</feature>
<sequence>MLLPSTTTSVDEAELSVFSKLNATDIGGSLVSLRPNSSGVFEARVNPMVVQDFKLEEAVIFMTSLVNDTSTGLVQVSMVFCLGLSNTTLGGHSVIVHALVFVVTSHDTNETEHRHDQIFFLKYIQEGKQMPTVATFTAAGFPGNFTPGSVHTDPTGHQNNNHTTKGTGSASNQAVQIAVPTVLVAVLMAICIIIVVQWCRKHARENAENSRNTMLGKSGEQEELTSV</sequence>
<keyword evidence="4" id="KW-1185">Reference proteome</keyword>